<evidence type="ECO:0000313" key="5">
    <source>
        <dbReference type="Proteomes" id="UP001299608"/>
    </source>
</evidence>
<keyword evidence="1" id="KW-0812">Transmembrane</keyword>
<comment type="caution">
    <text evidence="2">The sequence shown here is derived from an EMBL/GenBank/DDBJ whole genome shotgun (WGS) entry which is preliminary data.</text>
</comment>
<feature type="transmembrane region" description="Helical" evidence="1">
    <location>
        <begin position="251"/>
        <end position="270"/>
    </location>
</feature>
<feature type="transmembrane region" description="Helical" evidence="1">
    <location>
        <begin position="68"/>
        <end position="90"/>
    </location>
</feature>
<dbReference type="InterPro" id="IPR018674">
    <property type="entry name" value="DUF2142_membrane"/>
</dbReference>
<reference evidence="3" key="2">
    <citation type="submission" date="2020-02" db="EMBL/GenBank/DDBJ databases">
        <authorList>
            <person name="Littmann E."/>
            <person name="Sorbara M."/>
        </authorList>
    </citation>
    <scope>NUCLEOTIDE SEQUENCE</scope>
    <source>
        <strain evidence="3">MSK.1.17</strain>
    </source>
</reference>
<dbReference type="Pfam" id="PF09913">
    <property type="entry name" value="DUF2142"/>
    <property type="match status" value="1"/>
</dbReference>
<dbReference type="Proteomes" id="UP000669239">
    <property type="component" value="Unassembled WGS sequence"/>
</dbReference>
<feature type="transmembrane region" description="Helical" evidence="1">
    <location>
        <begin position="365"/>
        <end position="386"/>
    </location>
</feature>
<dbReference type="EMBL" id="JAKNGE010000001">
    <property type="protein sequence ID" value="MCG4743964.1"/>
    <property type="molecule type" value="Genomic_DNA"/>
</dbReference>
<evidence type="ECO:0000256" key="1">
    <source>
        <dbReference type="SAM" id="Phobius"/>
    </source>
</evidence>
<feature type="transmembrane region" description="Helical" evidence="1">
    <location>
        <begin position="97"/>
        <end position="116"/>
    </location>
</feature>
<keyword evidence="4" id="KW-1185">Reference proteome</keyword>
<name>A0AAW5BT32_9FIRM</name>
<evidence type="ECO:0000313" key="3">
    <source>
        <dbReference type="EMBL" id="NSJ48381.1"/>
    </source>
</evidence>
<gene>
    <name evidence="3" type="ORF">G5B36_06675</name>
    <name evidence="2" type="ORF">L0N08_00895</name>
</gene>
<reference evidence="2" key="3">
    <citation type="submission" date="2022-01" db="EMBL/GenBank/DDBJ databases">
        <title>Collection of gut derived symbiotic bacterial strains cultured from healthy donors.</title>
        <authorList>
            <person name="Lin H."/>
            <person name="Kohout C."/>
            <person name="Waligurski E."/>
            <person name="Pamer E.G."/>
        </authorList>
    </citation>
    <scope>NUCLEOTIDE SEQUENCE</scope>
    <source>
        <strain evidence="2">DFI.6.55</strain>
    </source>
</reference>
<protein>
    <submittedName>
        <fullName evidence="2">DUF2142 domain-containing protein</fullName>
    </submittedName>
</protein>
<feature type="transmembrane region" description="Helical" evidence="1">
    <location>
        <begin position="302"/>
        <end position="320"/>
    </location>
</feature>
<feature type="transmembrane region" description="Helical" evidence="1">
    <location>
        <begin position="451"/>
        <end position="472"/>
    </location>
</feature>
<evidence type="ECO:0000313" key="4">
    <source>
        <dbReference type="Proteomes" id="UP000669239"/>
    </source>
</evidence>
<feature type="transmembrane region" description="Helical" evidence="1">
    <location>
        <begin position="332"/>
        <end position="359"/>
    </location>
</feature>
<organism evidence="2 5">
    <name type="scientific">Enterocloster aldenensis</name>
    <dbReference type="NCBI Taxonomy" id="358742"/>
    <lineage>
        <taxon>Bacteria</taxon>
        <taxon>Bacillati</taxon>
        <taxon>Bacillota</taxon>
        <taxon>Clostridia</taxon>
        <taxon>Lachnospirales</taxon>
        <taxon>Lachnospiraceae</taxon>
        <taxon>Enterocloster</taxon>
    </lineage>
</organism>
<feature type="transmembrane region" description="Helical" evidence="1">
    <location>
        <begin position="550"/>
        <end position="571"/>
    </location>
</feature>
<evidence type="ECO:0000313" key="2">
    <source>
        <dbReference type="EMBL" id="MCG4743964.1"/>
    </source>
</evidence>
<accession>A0AAW5BT32</accession>
<keyword evidence="1" id="KW-0472">Membrane</keyword>
<dbReference type="EMBL" id="JAAITT010000007">
    <property type="protein sequence ID" value="NSJ48381.1"/>
    <property type="molecule type" value="Genomic_DNA"/>
</dbReference>
<feature type="transmembrane region" description="Helical" evidence="1">
    <location>
        <begin position="35"/>
        <end position="53"/>
    </location>
</feature>
<proteinExistence type="predicted"/>
<reference evidence="3 4" key="1">
    <citation type="journal article" date="2020" name="Cell Host Microbe">
        <title>Functional and Genomic Variation between Human-Derived Isolates of Lachnospiraceae Reveals Inter- and Intra-Species Diversity.</title>
        <authorList>
            <person name="Sorbara M.T."/>
            <person name="Littmann E.R."/>
            <person name="Fontana E."/>
            <person name="Moody T.U."/>
            <person name="Kohout C.E."/>
            <person name="Gjonbalaj M."/>
            <person name="Eaton V."/>
            <person name="Seok R."/>
            <person name="Leiner I.M."/>
            <person name="Pamer E.G."/>
        </authorList>
    </citation>
    <scope>NUCLEOTIDE SEQUENCE [LARGE SCALE GENOMIC DNA]</scope>
    <source>
        <strain evidence="3 4">MSK.1.17</strain>
    </source>
</reference>
<dbReference type="GeneID" id="97204200"/>
<keyword evidence="1" id="KW-1133">Transmembrane helix</keyword>
<feature type="transmembrane region" description="Helical" evidence="1">
    <location>
        <begin position="487"/>
        <end position="508"/>
    </location>
</feature>
<dbReference type="RefSeq" id="WP_117556715.1">
    <property type="nucleotide sequence ID" value="NZ_BAABZL010000001.1"/>
</dbReference>
<dbReference type="AlphaFoldDB" id="A0AAW5BT32"/>
<sequence>MADRKGGKGAPGRKAVPDRKGILVRRHMPGRKQPVLWIGCGIVLLILAAWHFLDVRAGVLKTGDRWLYGWYAAVCVWAGLCASGLGYVIFIRDKWKIGQISAAASLSLGILFLFVLPPLSAPDEVSHYISAYQLSSHMMGQAANAEDGHVLIRVQDAFIEDLYDVMEDDGSGYRHIEGGEGSGVSVDRAVVLGQELTEGTYRTIRERGLKSAGGEGTAVSCQPPVRTTPLAYVPQALGITMARVMGLGGLGLLYMGRLFNLLFFTAMGYLTIRRMPFGKEVAAGVFLLPMTLHLASSFSYDVMIISLSSYFAAVCLHLAYKAEKVRVWDVVQLALVMGVMGPCKMVYGVIAGFCLLIPVRKFGGWGKWTASAAAVLGAFGAAMLLVNRQTVAMYTEASEGYITWAEEAGYTFAQLLHSPLLVLKMCYNTLMWQGEKLYSGMLGEALGNMDAVLNTPYVVILGMTAILLMLAFRKPGEGIVMNMGSRVWIWFLCLLCLGALMFSMLLAWTPVTSNVINGVQGRYLLPLLPMFLLTLKNDKVVRTDCGDRPLLYIMMVMDLYVAVRIFSIVCLRVS</sequence>
<dbReference type="Proteomes" id="UP001299608">
    <property type="component" value="Unassembled WGS sequence"/>
</dbReference>